<dbReference type="OrthoDB" id="9791874at2"/>
<dbReference type="InterPro" id="IPR005115">
    <property type="entry name" value="Gly_transporter"/>
</dbReference>
<dbReference type="GO" id="GO:0005886">
    <property type="term" value="C:plasma membrane"/>
    <property type="evidence" value="ECO:0007669"/>
    <property type="project" value="UniProtKB-SubCell"/>
</dbReference>
<keyword evidence="6 7" id="KW-0472">Membrane</keyword>
<dbReference type="AlphaFoldDB" id="A0A4V2SDB2"/>
<comment type="subcellular location">
    <subcellularLocation>
        <location evidence="1">Cell membrane</location>
        <topology evidence="1">Multi-pass membrane protein</topology>
    </subcellularLocation>
</comment>
<evidence type="ECO:0000256" key="6">
    <source>
        <dbReference type="ARBA" id="ARBA00023136"/>
    </source>
</evidence>
<feature type="domain" description="Glycine transporter" evidence="8">
    <location>
        <begin position="90"/>
        <end position="162"/>
    </location>
</feature>
<keyword evidence="10" id="KW-1185">Reference proteome</keyword>
<evidence type="ECO:0000256" key="7">
    <source>
        <dbReference type="SAM" id="Phobius"/>
    </source>
</evidence>
<comment type="similarity">
    <text evidence="2">Belongs to the UPF0126 family.</text>
</comment>
<gene>
    <name evidence="9" type="ORF">EV699_10465</name>
</gene>
<evidence type="ECO:0000256" key="2">
    <source>
        <dbReference type="ARBA" id="ARBA00008193"/>
    </source>
</evidence>
<dbReference type="EMBL" id="SLWY01000004">
    <property type="protein sequence ID" value="TCO82673.1"/>
    <property type="molecule type" value="Genomic_DNA"/>
</dbReference>
<comment type="caution">
    <text evidence="9">The sequence shown here is derived from an EMBL/GenBank/DDBJ whole genome shotgun (WGS) entry which is preliminary data.</text>
</comment>
<evidence type="ECO:0000256" key="4">
    <source>
        <dbReference type="ARBA" id="ARBA00022692"/>
    </source>
</evidence>
<feature type="domain" description="Glycine transporter" evidence="8">
    <location>
        <begin position="4"/>
        <end position="77"/>
    </location>
</feature>
<evidence type="ECO:0000256" key="3">
    <source>
        <dbReference type="ARBA" id="ARBA00022475"/>
    </source>
</evidence>
<evidence type="ECO:0000313" key="9">
    <source>
        <dbReference type="EMBL" id="TCO82673.1"/>
    </source>
</evidence>
<reference evidence="9 10" key="1">
    <citation type="submission" date="2019-03" db="EMBL/GenBank/DDBJ databases">
        <title>Genomic Encyclopedia of Type Strains, Phase IV (KMG-IV): sequencing the most valuable type-strain genomes for metagenomic binning, comparative biology and taxonomic classification.</title>
        <authorList>
            <person name="Goeker M."/>
        </authorList>
    </citation>
    <scope>NUCLEOTIDE SEQUENCE [LARGE SCALE GENOMIC DNA]</scope>
    <source>
        <strain evidence="9 10">DSM 25287</strain>
    </source>
</reference>
<feature type="transmembrane region" description="Helical" evidence="7">
    <location>
        <begin position="61"/>
        <end position="78"/>
    </location>
</feature>
<dbReference type="Proteomes" id="UP000295765">
    <property type="component" value="Unassembled WGS sequence"/>
</dbReference>
<sequence length="203" mass="20650">MIAFLNLLGVAVFAVAGALAAVRRGLDVFGVGIIAIVTAIGGGTLRDLLLGVAPVGWVREPDALLVASAAGLVTFFWVRHRPMPERLLNLADAAGLALFTGLGCAKAQASGAHPLVVPVMGMLTGAAGGVLRDVLCAEVPLIFRREVYATAAILGGCAYVVLFGIAGADAALLAAVALTLVVRLAAIRWHLNLPAHADGAHHG</sequence>
<organism evidence="9 10">
    <name type="scientific">Plasticicumulans lactativorans</name>
    <dbReference type="NCBI Taxonomy" id="1133106"/>
    <lineage>
        <taxon>Bacteria</taxon>
        <taxon>Pseudomonadati</taxon>
        <taxon>Pseudomonadota</taxon>
        <taxon>Gammaproteobacteria</taxon>
        <taxon>Candidatus Competibacteraceae</taxon>
        <taxon>Plasticicumulans</taxon>
    </lineage>
</organism>
<evidence type="ECO:0000259" key="8">
    <source>
        <dbReference type="Pfam" id="PF03458"/>
    </source>
</evidence>
<accession>A0A4V2SDB2</accession>
<dbReference type="RefSeq" id="WP_132539148.1">
    <property type="nucleotide sequence ID" value="NZ_SLWY01000004.1"/>
</dbReference>
<evidence type="ECO:0000256" key="5">
    <source>
        <dbReference type="ARBA" id="ARBA00022989"/>
    </source>
</evidence>
<proteinExistence type="inferred from homology"/>
<evidence type="ECO:0000256" key="1">
    <source>
        <dbReference type="ARBA" id="ARBA00004651"/>
    </source>
</evidence>
<feature type="transmembrane region" description="Helical" evidence="7">
    <location>
        <begin position="172"/>
        <end position="191"/>
    </location>
</feature>
<evidence type="ECO:0000313" key="10">
    <source>
        <dbReference type="Proteomes" id="UP000295765"/>
    </source>
</evidence>
<dbReference type="PANTHER" id="PTHR30506">
    <property type="entry name" value="INNER MEMBRANE PROTEIN"/>
    <property type="match status" value="1"/>
</dbReference>
<protein>
    <submittedName>
        <fullName evidence="9">Putative membrane protein YeiH</fullName>
    </submittedName>
</protein>
<name>A0A4V2SDB2_9GAMM</name>
<keyword evidence="4 7" id="KW-0812">Transmembrane</keyword>
<dbReference type="PANTHER" id="PTHR30506:SF3">
    <property type="entry name" value="UPF0126 INNER MEMBRANE PROTEIN YADS-RELATED"/>
    <property type="match status" value="1"/>
</dbReference>
<keyword evidence="3" id="KW-1003">Cell membrane</keyword>
<feature type="transmembrane region" description="Helical" evidence="7">
    <location>
        <begin position="147"/>
        <end position="166"/>
    </location>
</feature>
<keyword evidence="5 7" id="KW-1133">Transmembrane helix</keyword>
<feature type="transmembrane region" description="Helical" evidence="7">
    <location>
        <begin position="30"/>
        <end position="49"/>
    </location>
</feature>
<dbReference type="Pfam" id="PF03458">
    <property type="entry name" value="Gly_transporter"/>
    <property type="match status" value="2"/>
</dbReference>
<feature type="transmembrane region" description="Helical" evidence="7">
    <location>
        <begin position="115"/>
        <end position="135"/>
    </location>
</feature>